<reference evidence="2" key="1">
    <citation type="submission" date="2021-03" db="EMBL/GenBank/DDBJ databases">
        <authorList>
            <person name="Tagirdzhanova G."/>
        </authorList>
    </citation>
    <scope>NUCLEOTIDE SEQUENCE</scope>
</reference>
<evidence type="ECO:0000313" key="3">
    <source>
        <dbReference type="Proteomes" id="UP000664534"/>
    </source>
</evidence>
<evidence type="ECO:0000313" key="2">
    <source>
        <dbReference type="EMBL" id="CAF9905787.1"/>
    </source>
</evidence>
<protein>
    <submittedName>
        <fullName evidence="2">Uncharacterized protein</fullName>
    </submittedName>
</protein>
<keyword evidence="3" id="KW-1185">Reference proteome</keyword>
<proteinExistence type="predicted"/>
<feature type="compositionally biased region" description="Low complexity" evidence="1">
    <location>
        <begin position="21"/>
        <end position="34"/>
    </location>
</feature>
<dbReference type="AlphaFoldDB" id="A0A8H3EHI5"/>
<dbReference type="EMBL" id="CAJPDT010000002">
    <property type="protein sequence ID" value="CAF9905787.1"/>
    <property type="molecule type" value="Genomic_DNA"/>
</dbReference>
<comment type="caution">
    <text evidence="2">The sequence shown here is derived from an EMBL/GenBank/DDBJ whole genome shotgun (WGS) entry which is preliminary data.</text>
</comment>
<accession>A0A8H3EHI5</accession>
<organism evidence="2 3">
    <name type="scientific">Imshaugia aleurites</name>
    <dbReference type="NCBI Taxonomy" id="172621"/>
    <lineage>
        <taxon>Eukaryota</taxon>
        <taxon>Fungi</taxon>
        <taxon>Dikarya</taxon>
        <taxon>Ascomycota</taxon>
        <taxon>Pezizomycotina</taxon>
        <taxon>Lecanoromycetes</taxon>
        <taxon>OSLEUM clade</taxon>
        <taxon>Lecanoromycetidae</taxon>
        <taxon>Lecanorales</taxon>
        <taxon>Lecanorineae</taxon>
        <taxon>Parmeliaceae</taxon>
        <taxon>Imshaugia</taxon>
    </lineage>
</organism>
<sequence length="188" mass="21418">MAVGTRYKNTIRSVELNFTKSNSPPVASNPPSTNKYQYPNKSDLQTRPILTLPTTTKMCLGVQHIHTECNHARKFYILSPCDSANDGVCTNFTTVYTIKVTAPALCLGCFRRKEAAIDAEYENLVGDLRDEIARVDEWFAKGIVRDEEAVRRLRVYRVECRSDIIHAKAAWDERVRMFREEQGVWGDG</sequence>
<dbReference type="Proteomes" id="UP000664534">
    <property type="component" value="Unassembled WGS sequence"/>
</dbReference>
<evidence type="ECO:0000256" key="1">
    <source>
        <dbReference type="SAM" id="MobiDB-lite"/>
    </source>
</evidence>
<name>A0A8H3EHI5_9LECA</name>
<gene>
    <name evidence="2" type="ORF">IMSHALPRED_003977</name>
</gene>
<feature type="region of interest" description="Disordered" evidence="1">
    <location>
        <begin position="19"/>
        <end position="41"/>
    </location>
</feature>
<dbReference type="OrthoDB" id="10420616at2759"/>